<dbReference type="HOGENOM" id="CLU_2653223_0_0_9"/>
<dbReference type="AlphaFoldDB" id="D7CIS9"/>
<protein>
    <submittedName>
        <fullName evidence="2">Uncharacterized protein</fullName>
    </submittedName>
</protein>
<gene>
    <name evidence="2" type="ordered locus">Slip_2060</name>
</gene>
<accession>D7CIS9</accession>
<reference evidence="2 3" key="2">
    <citation type="journal article" date="2010" name="Stand. Genomic Sci.">
        <title>Complete genome sequence of Syntrophothermus lipocalidus type strain (TGB-C1).</title>
        <authorList>
            <person name="Djao O.D."/>
            <person name="Zhang X."/>
            <person name="Lucas S."/>
            <person name="Lapidus A."/>
            <person name="Del Rio T.G."/>
            <person name="Nolan M."/>
            <person name="Tice H."/>
            <person name="Cheng J.F."/>
            <person name="Han C."/>
            <person name="Tapia R."/>
            <person name="Goodwin L."/>
            <person name="Pitluck S."/>
            <person name="Liolios K."/>
            <person name="Ivanova N."/>
            <person name="Mavromatis K."/>
            <person name="Mikhailova N."/>
            <person name="Ovchinnikova G."/>
            <person name="Pati A."/>
            <person name="Brambilla E."/>
            <person name="Chen A."/>
            <person name="Palaniappan K."/>
            <person name="Land M."/>
            <person name="Hauser L."/>
            <person name="Chang Y.J."/>
            <person name="Jeffries C.D."/>
            <person name="Rohde M."/>
            <person name="Sikorski J."/>
            <person name="Spring S."/>
            <person name="Goker M."/>
            <person name="Detter J.C."/>
            <person name="Woyke T."/>
            <person name="Bristow J."/>
            <person name="Eisen J.A."/>
            <person name="Markowitz V."/>
            <person name="Hugenholtz P."/>
            <person name="Kyrpides N.C."/>
            <person name="Klenk H.P."/>
        </authorList>
    </citation>
    <scope>NUCLEOTIDE SEQUENCE [LARGE SCALE GENOMIC DNA]</scope>
    <source>
        <strain evidence="3">DSM 12680 / TGB-C1</strain>
    </source>
</reference>
<sequence>MSDRGLYDGAAVKKLWEEERYHDDFEIVDSEGEEEEVTVYDVDVVMGYSVDILQLGIYLFLGALVTGVIYTVFQYL</sequence>
<keyword evidence="3" id="KW-1185">Reference proteome</keyword>
<evidence type="ECO:0000313" key="2">
    <source>
        <dbReference type="EMBL" id="ADI02807.1"/>
    </source>
</evidence>
<proteinExistence type="predicted"/>
<evidence type="ECO:0000313" key="3">
    <source>
        <dbReference type="Proteomes" id="UP000000378"/>
    </source>
</evidence>
<name>D7CIS9_SYNLT</name>
<reference evidence="3" key="1">
    <citation type="journal article" date="2010" name="Stand. Genomic Sci.">
        <title>Complete genome sequence of Syntrophothermus lipocalidus type strain (TGB-C1T).</title>
        <authorList>
            <consortium name="US DOE Joint Genome Institute (JGI-PGF)"/>
            <person name="Djao O."/>
            <person name="Zhang X."/>
            <person name="Lucas S."/>
            <person name="Lapidus A."/>
            <person name="Glavina Del Rio T."/>
            <person name="Nolan M."/>
            <person name="Tice H."/>
            <person name="Cheng J."/>
            <person name="Han C."/>
            <person name="Tapia R."/>
            <person name="Goodwin L."/>
            <person name="Pitluck S."/>
            <person name="Liolios K."/>
            <person name="Ivanova N."/>
            <person name="Mavromatis K."/>
            <person name="Mikhailova N."/>
            <person name="Ovchinnikova G."/>
            <person name="Pati A."/>
            <person name="Brambilla E."/>
            <person name="Chen A."/>
            <person name="Palaniappan K."/>
            <person name="Land M."/>
            <person name="Hauser L."/>
            <person name="Chang Y."/>
            <person name="Jeffries C."/>
            <person name="Rohde M."/>
            <person name="Sikorski J."/>
            <person name="Spring S."/>
            <person name="Goker M."/>
            <person name="Detter J."/>
            <person name="Woyke T."/>
            <person name="Bristow J."/>
            <person name="Eisen J."/>
            <person name="Markowitz V."/>
            <person name="Hugenholtz P."/>
            <person name="Kyrpides N."/>
            <person name="Klenk H."/>
        </authorList>
    </citation>
    <scope>NUCLEOTIDE SEQUENCE [LARGE SCALE GENOMIC DNA]</scope>
    <source>
        <strain evidence="3">DSM 12680 / TGB-C1</strain>
    </source>
</reference>
<organism evidence="2 3">
    <name type="scientific">Syntrophothermus lipocalidus (strain DSM 12680 / TGB-C1)</name>
    <dbReference type="NCBI Taxonomy" id="643648"/>
    <lineage>
        <taxon>Bacteria</taxon>
        <taxon>Bacillati</taxon>
        <taxon>Bacillota</taxon>
        <taxon>Clostridia</taxon>
        <taxon>Eubacteriales</taxon>
        <taxon>Syntrophomonadaceae</taxon>
        <taxon>Syntrophothermus</taxon>
    </lineage>
</organism>
<evidence type="ECO:0000256" key="1">
    <source>
        <dbReference type="SAM" id="Phobius"/>
    </source>
</evidence>
<keyword evidence="1" id="KW-1133">Transmembrane helix</keyword>
<dbReference type="RefSeq" id="WP_013176209.1">
    <property type="nucleotide sequence ID" value="NC_014220.1"/>
</dbReference>
<keyword evidence="1" id="KW-0812">Transmembrane</keyword>
<keyword evidence="1" id="KW-0472">Membrane</keyword>
<dbReference type="EMBL" id="CP002048">
    <property type="protein sequence ID" value="ADI02807.1"/>
    <property type="molecule type" value="Genomic_DNA"/>
</dbReference>
<dbReference type="STRING" id="643648.Slip_2060"/>
<dbReference type="Proteomes" id="UP000000378">
    <property type="component" value="Chromosome"/>
</dbReference>
<feature type="transmembrane region" description="Helical" evidence="1">
    <location>
        <begin position="52"/>
        <end position="73"/>
    </location>
</feature>
<dbReference type="KEGG" id="slp:Slip_2060"/>